<evidence type="ECO:0000259" key="3">
    <source>
        <dbReference type="Pfam" id="PF05175"/>
    </source>
</evidence>
<gene>
    <name evidence="4" type="ORF">WOB96_12795</name>
</gene>
<protein>
    <submittedName>
        <fullName evidence="4">Methyltransferase</fullName>
    </submittedName>
</protein>
<feature type="domain" description="Methyltransferase small" evidence="3">
    <location>
        <begin position="1"/>
        <end position="110"/>
    </location>
</feature>
<accession>A0ABU9DAV4</accession>
<organism evidence="4 5">
    <name type="scientific">Thermithiobacillus plumbiphilus</name>
    <dbReference type="NCBI Taxonomy" id="1729899"/>
    <lineage>
        <taxon>Bacteria</taxon>
        <taxon>Pseudomonadati</taxon>
        <taxon>Pseudomonadota</taxon>
        <taxon>Acidithiobacillia</taxon>
        <taxon>Acidithiobacillales</taxon>
        <taxon>Thermithiobacillaceae</taxon>
        <taxon>Thermithiobacillus</taxon>
    </lineage>
</organism>
<dbReference type="Pfam" id="PF05175">
    <property type="entry name" value="MTS"/>
    <property type="match status" value="1"/>
</dbReference>
<dbReference type="InterPro" id="IPR002052">
    <property type="entry name" value="DNA_methylase_N6_adenine_CS"/>
</dbReference>
<dbReference type="SUPFAM" id="SSF53335">
    <property type="entry name" value="S-adenosyl-L-methionine-dependent methyltransferases"/>
    <property type="match status" value="1"/>
</dbReference>
<dbReference type="InterPro" id="IPR029063">
    <property type="entry name" value="SAM-dependent_MTases_sf"/>
</dbReference>
<keyword evidence="2" id="KW-0949">S-adenosyl-L-methionine</keyword>
<dbReference type="Proteomes" id="UP001446205">
    <property type="component" value="Unassembled WGS sequence"/>
</dbReference>
<name>A0ABU9DAV4_9PROT</name>
<comment type="caution">
    <text evidence="4">The sequence shown here is derived from an EMBL/GenBank/DDBJ whole genome shotgun (WGS) entry which is preliminary data.</text>
</comment>
<dbReference type="GO" id="GO:0008168">
    <property type="term" value="F:methyltransferase activity"/>
    <property type="evidence" value="ECO:0007669"/>
    <property type="project" value="UniProtKB-KW"/>
</dbReference>
<keyword evidence="5" id="KW-1185">Reference proteome</keyword>
<feature type="non-terminal residue" evidence="4">
    <location>
        <position position="1"/>
    </location>
</feature>
<reference evidence="4 5" key="1">
    <citation type="submission" date="2024-04" db="EMBL/GenBank/DDBJ databases">
        <authorList>
            <person name="Abashina T."/>
            <person name="Shaikin A."/>
        </authorList>
    </citation>
    <scope>NUCLEOTIDE SEQUENCE [LARGE SCALE GENOMIC DNA]</scope>
    <source>
        <strain evidence="4 5">AAFK</strain>
    </source>
</reference>
<keyword evidence="1 4" id="KW-0489">Methyltransferase</keyword>
<evidence type="ECO:0000256" key="1">
    <source>
        <dbReference type="ARBA" id="ARBA00022603"/>
    </source>
</evidence>
<evidence type="ECO:0000313" key="4">
    <source>
        <dbReference type="EMBL" id="MEK8090632.1"/>
    </source>
</evidence>
<dbReference type="EMBL" id="JBBPCO010000014">
    <property type="protein sequence ID" value="MEK8090632.1"/>
    <property type="molecule type" value="Genomic_DNA"/>
</dbReference>
<sequence>GSGAGGLVALNLLAGAITPQLTLADINPQALLYAQVNAALAGQAGVVCENSDVLRSVPDPVDLVLANPPYLVDPQARLYRDGGGSHGCDLSVRIVRESLERLAPGGMLILYTGTVIVAGEDIFLRDILPMLQQPGICYEYGEMDPDVFGEELEHPAYAQVERIAVVSLVVQKPGSRHG</sequence>
<keyword evidence="1 4" id="KW-0808">Transferase</keyword>
<dbReference type="RefSeq" id="WP_341371688.1">
    <property type="nucleotide sequence ID" value="NZ_JBBPCO010000014.1"/>
</dbReference>
<proteinExistence type="predicted"/>
<dbReference type="CDD" id="cd02440">
    <property type="entry name" value="AdoMet_MTases"/>
    <property type="match status" value="1"/>
</dbReference>
<dbReference type="GO" id="GO:0032259">
    <property type="term" value="P:methylation"/>
    <property type="evidence" value="ECO:0007669"/>
    <property type="project" value="UniProtKB-KW"/>
</dbReference>
<dbReference type="InterPro" id="IPR007848">
    <property type="entry name" value="Small_mtfrase_dom"/>
</dbReference>
<evidence type="ECO:0000313" key="5">
    <source>
        <dbReference type="Proteomes" id="UP001446205"/>
    </source>
</evidence>
<evidence type="ECO:0000256" key="2">
    <source>
        <dbReference type="ARBA" id="ARBA00022691"/>
    </source>
</evidence>
<dbReference type="PROSITE" id="PS00092">
    <property type="entry name" value="N6_MTASE"/>
    <property type="match status" value="1"/>
</dbReference>
<dbReference type="Gene3D" id="3.40.50.150">
    <property type="entry name" value="Vaccinia Virus protein VP39"/>
    <property type="match status" value="1"/>
</dbReference>